<organism evidence="1 2">
    <name type="scientific">Xenorhabdus santafensis</name>
    <dbReference type="NCBI Taxonomy" id="2582833"/>
    <lineage>
        <taxon>Bacteria</taxon>
        <taxon>Pseudomonadati</taxon>
        <taxon>Pseudomonadota</taxon>
        <taxon>Gammaproteobacteria</taxon>
        <taxon>Enterobacterales</taxon>
        <taxon>Morganellaceae</taxon>
        <taxon>Xenorhabdus</taxon>
    </lineage>
</organism>
<dbReference type="Gene3D" id="3.30.70.1230">
    <property type="entry name" value="Nucleotide cyclase"/>
    <property type="match status" value="1"/>
</dbReference>
<evidence type="ECO:0008006" key="3">
    <source>
        <dbReference type="Google" id="ProtNLM"/>
    </source>
</evidence>
<dbReference type="RefSeq" id="WP_319931004.1">
    <property type="nucleotide sequence ID" value="NZ_VCDN01000060.1"/>
</dbReference>
<gene>
    <name evidence="1" type="ORF">FE392_14870</name>
</gene>
<evidence type="ECO:0000313" key="1">
    <source>
        <dbReference type="EMBL" id="MDX7988599.1"/>
    </source>
</evidence>
<reference evidence="2" key="1">
    <citation type="journal article" date="2024" name="Toxins">
        <title>Genome Sequence Analysis of Native Xenorhabdus Strains Isolated from Entomopathogenic Nematodes in Argentina.</title>
        <authorList>
            <person name="Palma L."/>
            <person name="Frizzo L."/>
            <person name="Kaiser S."/>
            <person name="Berry C."/>
            <person name="Caballero P."/>
            <person name="Bode H.B."/>
            <person name="Del Valle E.E."/>
        </authorList>
    </citation>
    <scope>NUCLEOTIDE SEQUENCE [LARGE SCALE GENOMIC DNA]</scope>
    <source>
        <strain evidence="2">12</strain>
    </source>
</reference>
<dbReference type="SUPFAM" id="SSF55073">
    <property type="entry name" value="Nucleotide cyclase"/>
    <property type="match status" value="1"/>
</dbReference>
<evidence type="ECO:0000313" key="2">
    <source>
        <dbReference type="Proteomes" id="UP001271890"/>
    </source>
</evidence>
<comment type="caution">
    <text evidence="1">The sequence shown here is derived from an EMBL/GenBank/DDBJ whole genome shotgun (WGS) entry which is preliminary data.</text>
</comment>
<protein>
    <recommendedName>
        <fullName evidence="3">Guanylate cyclase domain-containing protein</fullName>
    </recommendedName>
</protein>
<sequence length="292" mass="32856">MNKKPTPKITTIKKENIKKECKFEHDLKELINYHLDCAEKDWQQVRHNFNKYSLSTDKINDHAHQLIIGGSINSIGKNIVSQPIIAPPSSYYRHENNVDSILKKEMVETLIPGYPFLENDKPEVSEFVAFMMDMRNSSSSFKQYSTSPIIECGLQKIFYETSSLIPAITYTAAQEGGKATELLGDGALILFHIKPGSLINVINKAYIAAEKCINNTMHHINDILWQRYKFPPLKIGIGLSYGAAIIKVMNVNGYHPKVIGQCVWEAAKLSNGENTIGLSEEIQKILNLTKAC</sequence>
<dbReference type="InterPro" id="IPR029787">
    <property type="entry name" value="Nucleotide_cyclase"/>
</dbReference>
<accession>A0ABU4SCW5</accession>
<proteinExistence type="predicted"/>
<name>A0ABU4SCW5_9GAMM</name>
<keyword evidence="2" id="KW-1185">Reference proteome</keyword>
<dbReference type="Proteomes" id="UP001271890">
    <property type="component" value="Unassembled WGS sequence"/>
</dbReference>
<dbReference type="EMBL" id="VCDN01000060">
    <property type="protein sequence ID" value="MDX7988599.1"/>
    <property type="molecule type" value="Genomic_DNA"/>
</dbReference>